<organism evidence="8 9">
    <name type="scientific">Dankookia rubra</name>
    <dbReference type="NCBI Taxonomy" id="1442381"/>
    <lineage>
        <taxon>Bacteria</taxon>
        <taxon>Pseudomonadati</taxon>
        <taxon>Pseudomonadota</taxon>
        <taxon>Alphaproteobacteria</taxon>
        <taxon>Acetobacterales</taxon>
        <taxon>Roseomonadaceae</taxon>
        <taxon>Dankookia</taxon>
    </lineage>
</organism>
<dbReference type="AlphaFoldDB" id="A0A4R5Q9C1"/>
<dbReference type="InterPro" id="IPR009075">
    <property type="entry name" value="AcylCo_DH/oxidase_C"/>
</dbReference>
<dbReference type="RefSeq" id="WP_133291834.1">
    <property type="nucleotide sequence ID" value="NZ_SMSJ01000069.1"/>
</dbReference>
<comment type="caution">
    <text evidence="8">The sequence shown here is derived from an EMBL/GenBank/DDBJ whole genome shotgun (WGS) entry which is preliminary data.</text>
</comment>
<dbReference type="PANTHER" id="PTHR43884">
    <property type="entry name" value="ACYL-COA DEHYDROGENASE"/>
    <property type="match status" value="1"/>
</dbReference>
<reference evidence="8 9" key="1">
    <citation type="journal article" date="2016" name="J. Microbiol.">
        <title>Dankookia rubra gen. nov., sp. nov., an alphaproteobacterium isolated from sediment of a shallow stream.</title>
        <authorList>
            <person name="Kim W.H."/>
            <person name="Kim D.H."/>
            <person name="Kang K."/>
            <person name="Ahn T.Y."/>
        </authorList>
    </citation>
    <scope>NUCLEOTIDE SEQUENCE [LARGE SCALE GENOMIC DNA]</scope>
    <source>
        <strain evidence="8 9">JCM30602</strain>
    </source>
</reference>
<dbReference type="Gene3D" id="1.10.540.10">
    <property type="entry name" value="Acyl-CoA dehydrogenase/oxidase, N-terminal domain"/>
    <property type="match status" value="1"/>
</dbReference>
<dbReference type="SUPFAM" id="SSF47203">
    <property type="entry name" value="Acyl-CoA dehydrogenase C-terminal domain-like"/>
    <property type="match status" value="1"/>
</dbReference>
<protein>
    <recommendedName>
        <fullName evidence="10">Acyl-CoA dehydrogenase</fullName>
    </recommendedName>
</protein>
<keyword evidence="3" id="KW-0285">Flavoprotein</keyword>
<keyword evidence="9" id="KW-1185">Reference proteome</keyword>
<dbReference type="InterPro" id="IPR009100">
    <property type="entry name" value="AcylCoA_DH/oxidase_NM_dom_sf"/>
</dbReference>
<accession>A0A4R5Q9C1</accession>
<dbReference type="OrthoDB" id="7255537at2"/>
<dbReference type="GO" id="GO:0003995">
    <property type="term" value="F:acyl-CoA dehydrogenase activity"/>
    <property type="evidence" value="ECO:0007669"/>
    <property type="project" value="TreeGrafter"/>
</dbReference>
<evidence type="ECO:0000259" key="7">
    <source>
        <dbReference type="Pfam" id="PF02771"/>
    </source>
</evidence>
<keyword evidence="5" id="KW-0560">Oxidoreductase</keyword>
<dbReference type="SUPFAM" id="SSF56645">
    <property type="entry name" value="Acyl-CoA dehydrogenase NM domain-like"/>
    <property type="match status" value="1"/>
</dbReference>
<dbReference type="Pfam" id="PF00441">
    <property type="entry name" value="Acyl-CoA_dh_1"/>
    <property type="match status" value="1"/>
</dbReference>
<comment type="cofactor">
    <cofactor evidence="1">
        <name>FAD</name>
        <dbReference type="ChEBI" id="CHEBI:57692"/>
    </cofactor>
</comment>
<dbReference type="Pfam" id="PF02771">
    <property type="entry name" value="Acyl-CoA_dh_N"/>
    <property type="match status" value="1"/>
</dbReference>
<feature type="domain" description="Acyl-CoA dehydrogenase/oxidase N-terminal" evidence="7">
    <location>
        <begin position="15"/>
        <end position="90"/>
    </location>
</feature>
<evidence type="ECO:0000256" key="5">
    <source>
        <dbReference type="ARBA" id="ARBA00023002"/>
    </source>
</evidence>
<dbReference type="EMBL" id="SMSJ01000069">
    <property type="protein sequence ID" value="TDH59366.1"/>
    <property type="molecule type" value="Genomic_DNA"/>
</dbReference>
<dbReference type="Gene3D" id="1.20.140.10">
    <property type="entry name" value="Butyryl-CoA Dehydrogenase, subunit A, domain 3"/>
    <property type="match status" value="1"/>
</dbReference>
<evidence type="ECO:0008006" key="10">
    <source>
        <dbReference type="Google" id="ProtNLM"/>
    </source>
</evidence>
<name>A0A4R5Q9C1_9PROT</name>
<evidence type="ECO:0000256" key="1">
    <source>
        <dbReference type="ARBA" id="ARBA00001974"/>
    </source>
</evidence>
<feature type="domain" description="Acyl-CoA dehydrogenase/oxidase C-terminal" evidence="6">
    <location>
        <begin position="206"/>
        <end position="328"/>
    </location>
</feature>
<evidence type="ECO:0000313" key="8">
    <source>
        <dbReference type="EMBL" id="TDH59366.1"/>
    </source>
</evidence>
<evidence type="ECO:0000256" key="2">
    <source>
        <dbReference type="ARBA" id="ARBA00009347"/>
    </source>
</evidence>
<proteinExistence type="inferred from homology"/>
<comment type="similarity">
    <text evidence="2">Belongs to the acyl-CoA dehydrogenase family.</text>
</comment>
<evidence type="ECO:0000313" key="9">
    <source>
        <dbReference type="Proteomes" id="UP000295096"/>
    </source>
</evidence>
<dbReference type="InterPro" id="IPR013786">
    <property type="entry name" value="AcylCoA_DH/ox_N"/>
</dbReference>
<keyword evidence="4" id="KW-0274">FAD</keyword>
<evidence type="ECO:0000256" key="4">
    <source>
        <dbReference type="ARBA" id="ARBA00022827"/>
    </source>
</evidence>
<evidence type="ECO:0000259" key="6">
    <source>
        <dbReference type="Pfam" id="PF00441"/>
    </source>
</evidence>
<dbReference type="GO" id="GO:0050660">
    <property type="term" value="F:flavin adenine dinucleotide binding"/>
    <property type="evidence" value="ECO:0007669"/>
    <property type="project" value="InterPro"/>
</dbReference>
<dbReference type="InterPro" id="IPR037069">
    <property type="entry name" value="AcylCoA_DH/ox_N_sf"/>
</dbReference>
<dbReference type="Proteomes" id="UP000295096">
    <property type="component" value="Unassembled WGS sequence"/>
</dbReference>
<dbReference type="InterPro" id="IPR036250">
    <property type="entry name" value="AcylCo_DH-like_C"/>
</dbReference>
<dbReference type="PANTHER" id="PTHR43884:SF20">
    <property type="entry name" value="ACYL-COA DEHYDROGENASE FADE28"/>
    <property type="match status" value="1"/>
</dbReference>
<evidence type="ECO:0000256" key="3">
    <source>
        <dbReference type="ARBA" id="ARBA00022630"/>
    </source>
</evidence>
<gene>
    <name evidence="8" type="ORF">E2C06_27770</name>
</gene>
<sequence length="336" mass="35122">MAFEPKPMLPGDAHDAARRFAEASATTLARLQEPAARAAELAVQWDALLELGWAGMLVPEDCGGAGGTLLDMAALAEGAGSAALALPLVAVCAVAPTLLAGQPLLLAELAAGRLQPCVVLAGGITAETGRLSGRALGVETPPVPGHALVAVEDALYLLDLGTAGAGFTRHERIDGRLTLDLELQGAPARLLAADAGASIARARDLGALLSCVEAVAAMGTLIRQTIDYLLQRQQFGTALASFQALRHRVAEMYVAWRNLTGLVQAALRTPEERNIAFAKLRLGEAGRFVAEQAIQVHGGMGMTEELPATRLARRILMAEFEWGDRHAQAARLLAAA</sequence>